<dbReference type="Pfam" id="PF02776">
    <property type="entry name" value="TPP_enzyme_N"/>
    <property type="match status" value="1"/>
</dbReference>
<feature type="domain" description="Thiamine pyrophosphate enzyme central" evidence="5">
    <location>
        <begin position="202"/>
        <end position="341"/>
    </location>
</feature>
<dbReference type="CDD" id="cd00568">
    <property type="entry name" value="TPP_enzymes"/>
    <property type="match status" value="1"/>
</dbReference>
<dbReference type="PANTHER" id="PTHR18968:SF13">
    <property type="entry name" value="ACETOLACTATE SYNTHASE CATALYTIC SUBUNIT, MITOCHONDRIAL"/>
    <property type="match status" value="1"/>
</dbReference>
<dbReference type="Proteomes" id="UP000503336">
    <property type="component" value="Chromosome"/>
</dbReference>
<dbReference type="GO" id="GO:0000287">
    <property type="term" value="F:magnesium ion binding"/>
    <property type="evidence" value="ECO:0007669"/>
    <property type="project" value="InterPro"/>
</dbReference>
<feature type="region of interest" description="Disordered" evidence="4">
    <location>
        <begin position="567"/>
        <end position="591"/>
    </location>
</feature>
<evidence type="ECO:0000259" key="5">
    <source>
        <dbReference type="Pfam" id="PF00205"/>
    </source>
</evidence>
<dbReference type="GO" id="GO:0005948">
    <property type="term" value="C:acetolactate synthase complex"/>
    <property type="evidence" value="ECO:0007669"/>
    <property type="project" value="TreeGrafter"/>
</dbReference>
<dbReference type="Pfam" id="PF00205">
    <property type="entry name" value="TPP_enzyme_M"/>
    <property type="match status" value="1"/>
</dbReference>
<reference evidence="8 9" key="1">
    <citation type="submission" date="2020-02" db="EMBL/GenBank/DDBJ databases">
        <title>complete genome sequence of Rhodobacteraceae bacterium.</title>
        <authorList>
            <person name="Park J."/>
            <person name="Kim Y.-S."/>
            <person name="Kim K.-H."/>
        </authorList>
    </citation>
    <scope>NUCLEOTIDE SEQUENCE [LARGE SCALE GENOMIC DNA]</scope>
    <source>
        <strain evidence="8 9">RR4-56</strain>
    </source>
</reference>
<evidence type="ECO:0000256" key="2">
    <source>
        <dbReference type="ARBA" id="ARBA00023052"/>
    </source>
</evidence>
<dbReference type="CDD" id="cd07035">
    <property type="entry name" value="TPP_PYR_POX_like"/>
    <property type="match status" value="1"/>
</dbReference>
<dbReference type="KEGG" id="hdh:G5B40_11455"/>
<evidence type="ECO:0000313" key="8">
    <source>
        <dbReference type="EMBL" id="QIE57859.1"/>
    </source>
</evidence>
<dbReference type="SUPFAM" id="SSF52467">
    <property type="entry name" value="DHS-like NAD/FAD-binding domain"/>
    <property type="match status" value="1"/>
</dbReference>
<dbReference type="InterPro" id="IPR029035">
    <property type="entry name" value="DHS-like_NAD/FAD-binding_dom"/>
</dbReference>
<dbReference type="InterPro" id="IPR045229">
    <property type="entry name" value="TPP_enz"/>
</dbReference>
<dbReference type="PANTHER" id="PTHR18968">
    <property type="entry name" value="THIAMINE PYROPHOSPHATE ENZYMES"/>
    <property type="match status" value="1"/>
</dbReference>
<accession>A0A7M3T778</accession>
<dbReference type="InterPro" id="IPR029061">
    <property type="entry name" value="THDP-binding"/>
</dbReference>
<feature type="domain" description="Thiamine pyrophosphate enzyme N-terminal TPP-binding" evidence="7">
    <location>
        <begin position="6"/>
        <end position="119"/>
    </location>
</feature>
<dbReference type="GO" id="GO:0050660">
    <property type="term" value="F:flavin adenine dinucleotide binding"/>
    <property type="evidence" value="ECO:0007669"/>
    <property type="project" value="TreeGrafter"/>
</dbReference>
<proteinExistence type="inferred from homology"/>
<evidence type="ECO:0000256" key="1">
    <source>
        <dbReference type="ARBA" id="ARBA00007812"/>
    </source>
</evidence>
<dbReference type="GO" id="GO:0003984">
    <property type="term" value="F:acetolactate synthase activity"/>
    <property type="evidence" value="ECO:0007669"/>
    <property type="project" value="TreeGrafter"/>
</dbReference>
<evidence type="ECO:0000313" key="9">
    <source>
        <dbReference type="Proteomes" id="UP000503336"/>
    </source>
</evidence>
<evidence type="ECO:0000256" key="4">
    <source>
        <dbReference type="SAM" id="MobiDB-lite"/>
    </source>
</evidence>
<dbReference type="Gene3D" id="3.40.50.970">
    <property type="match status" value="2"/>
</dbReference>
<dbReference type="InterPro" id="IPR011766">
    <property type="entry name" value="TPP_enzyme_TPP-bd"/>
</dbReference>
<protein>
    <submittedName>
        <fullName evidence="8">Thiamine pyrophosphate-binding protein</fullName>
    </submittedName>
</protein>
<evidence type="ECO:0000259" key="6">
    <source>
        <dbReference type="Pfam" id="PF02775"/>
    </source>
</evidence>
<dbReference type="Pfam" id="PF02775">
    <property type="entry name" value="TPP_enzyme_C"/>
    <property type="match status" value="1"/>
</dbReference>
<dbReference type="GO" id="GO:0009099">
    <property type="term" value="P:L-valine biosynthetic process"/>
    <property type="evidence" value="ECO:0007669"/>
    <property type="project" value="TreeGrafter"/>
</dbReference>
<dbReference type="EMBL" id="CP049056">
    <property type="protein sequence ID" value="QIE57859.1"/>
    <property type="molecule type" value="Genomic_DNA"/>
</dbReference>
<dbReference type="InterPro" id="IPR012001">
    <property type="entry name" value="Thiamin_PyroP_enz_TPP-bd_dom"/>
</dbReference>
<feature type="domain" description="Thiamine pyrophosphate enzyme TPP-binding" evidence="6">
    <location>
        <begin position="405"/>
        <end position="558"/>
    </location>
</feature>
<comment type="similarity">
    <text evidence="1 3">Belongs to the TPP enzyme family.</text>
</comment>
<dbReference type="AlphaFoldDB" id="A0A7M3T778"/>
<keyword evidence="9" id="KW-1185">Reference proteome</keyword>
<dbReference type="GO" id="GO:0009097">
    <property type="term" value="P:isoleucine biosynthetic process"/>
    <property type="evidence" value="ECO:0007669"/>
    <property type="project" value="TreeGrafter"/>
</dbReference>
<name>A0A7M3T778_9RHOB</name>
<evidence type="ECO:0000256" key="3">
    <source>
        <dbReference type="RuleBase" id="RU362132"/>
    </source>
</evidence>
<dbReference type="SUPFAM" id="SSF52518">
    <property type="entry name" value="Thiamin diphosphate-binding fold (THDP-binding)"/>
    <property type="match status" value="2"/>
</dbReference>
<dbReference type="GO" id="GO:0030976">
    <property type="term" value="F:thiamine pyrophosphate binding"/>
    <property type="evidence" value="ECO:0007669"/>
    <property type="project" value="InterPro"/>
</dbReference>
<keyword evidence="2 3" id="KW-0786">Thiamine pyrophosphate</keyword>
<dbReference type="InterPro" id="IPR012000">
    <property type="entry name" value="Thiamin_PyroP_enz_cen_dom"/>
</dbReference>
<dbReference type="Gene3D" id="3.40.50.1220">
    <property type="entry name" value="TPP-binding domain"/>
    <property type="match status" value="1"/>
</dbReference>
<gene>
    <name evidence="8" type="ORF">G5B40_11455</name>
</gene>
<sequence>MGVRLMKGGEFIVDFLIREEVPYVFGVCGHGNVGLLDAMYDRADELPLISPRHEQAAGHMADAYFRVAHKPAATLASIGPGSVNMLMPLANALSDSSAILSLTASAPTVQANRSPFQEIARHNQSDFAQSIRSFVKRGYQPQRIENLPLVMRQALTLTTQGRPGPVNVDIPFDLFQESADLVYEPAQSASIQTRVGAAPSVVAKVADLLLAAERPLIYTGNGVVLSEAGPELTELVRRLQTPVVSLPNGMGALDMRSEYSLGFVGRNGSYPANEAARRCDVLLDLGARFDDRSASSWIPGYSWNIPPTKLIQVDIDAMEIGRNYPVELGVVADVKTFLAQLLMELDRRTITIRHEDWLGDIAEWRRRWDEHVRPKFDISSTPLRPEQVVKELRAVLPDDGILIPDVGAHHNWFMQFWEARQPGTFLNSYGFGAMGFSVCGVLGAKLAAKDRPCISVCGDGGFTMTPYVLATAVEYDIPAIWVVWNNFGWVSIRDIQVGMFEGREIGTLFHRDGERYNPDFALMAKSYGVDAITVRHPDELGPALEHALALGKPCLIDVHVDGEIRPPSTGAWQLPPTPYREPSFGERYRPE</sequence>
<evidence type="ECO:0000259" key="7">
    <source>
        <dbReference type="Pfam" id="PF02776"/>
    </source>
</evidence>
<organism evidence="8 9">
    <name type="scientific">Pikeienuella piscinae</name>
    <dbReference type="NCBI Taxonomy" id="2748098"/>
    <lineage>
        <taxon>Bacteria</taxon>
        <taxon>Pseudomonadati</taxon>
        <taxon>Pseudomonadota</taxon>
        <taxon>Alphaproteobacteria</taxon>
        <taxon>Rhodobacterales</taxon>
        <taxon>Paracoccaceae</taxon>
        <taxon>Pikeienuella</taxon>
    </lineage>
</organism>